<feature type="domain" description="DnaB/C C-terminal" evidence="2">
    <location>
        <begin position="230"/>
        <end position="291"/>
    </location>
</feature>
<dbReference type="SUPFAM" id="SSF158499">
    <property type="entry name" value="DnaD domain-like"/>
    <property type="match status" value="2"/>
</dbReference>
<reference evidence="3 4" key="1">
    <citation type="submission" date="2021-03" db="EMBL/GenBank/DDBJ databases">
        <title>Genomic Encyclopedia of Type Strains, Phase IV (KMG-IV): sequencing the most valuable type-strain genomes for metagenomic binning, comparative biology and taxonomic classification.</title>
        <authorList>
            <person name="Goeker M."/>
        </authorList>
    </citation>
    <scope>NUCLEOTIDE SEQUENCE [LARGE SCALE GENOMIC DNA]</scope>
    <source>
        <strain evidence="3 4">DSM 27563</strain>
    </source>
</reference>
<dbReference type="NCBIfam" id="TIGR01446">
    <property type="entry name" value="DnaD_dom"/>
    <property type="match status" value="2"/>
</dbReference>
<keyword evidence="4" id="KW-1185">Reference proteome</keyword>
<dbReference type="PANTHER" id="PTHR37293">
    <property type="entry name" value="PHAGE REPLICATION PROTEIN-RELATED"/>
    <property type="match status" value="1"/>
</dbReference>
<comment type="similarity">
    <text evidence="1">Belongs to the DnaB/DnaD family.</text>
</comment>
<protein>
    <submittedName>
        <fullName evidence="3">DnaD/phage-associated family protein</fullName>
    </submittedName>
</protein>
<dbReference type="Pfam" id="PF07261">
    <property type="entry name" value="DnaB_2"/>
    <property type="match status" value="2"/>
</dbReference>
<dbReference type="EMBL" id="JAGGLJ010000001">
    <property type="protein sequence ID" value="MBP2024509.1"/>
    <property type="molecule type" value="Genomic_DNA"/>
</dbReference>
<dbReference type="RefSeq" id="WP_210059815.1">
    <property type="nucleotide sequence ID" value="NZ_JAGGLJ010000001.1"/>
</dbReference>
<dbReference type="InterPro" id="IPR017019">
    <property type="entry name" value="DNA_replication_prd_bac"/>
</dbReference>
<evidence type="ECO:0000313" key="4">
    <source>
        <dbReference type="Proteomes" id="UP001519306"/>
    </source>
</evidence>
<evidence type="ECO:0000259" key="2">
    <source>
        <dbReference type="Pfam" id="PF07261"/>
    </source>
</evidence>
<evidence type="ECO:0000313" key="3">
    <source>
        <dbReference type="EMBL" id="MBP2024509.1"/>
    </source>
</evidence>
<comment type="caution">
    <text evidence="3">The sequence shown here is derived from an EMBL/GenBank/DDBJ whole genome shotgun (WGS) entry which is preliminary data.</text>
</comment>
<dbReference type="InterPro" id="IPR006343">
    <property type="entry name" value="DnaB/C_C"/>
</dbReference>
<dbReference type="PIRSF" id="PIRSF033722">
    <property type="entry name" value="DnaD_CA_C3587_prd"/>
    <property type="match status" value="1"/>
</dbReference>
<sequence length="337" mass="39627">MYFKLQNLSMDLGDTPIENIFINDFMPMADGNFVKVYLMGYKLAKESMGLKSFDSNLIADLLGLIESDVLRAWDYWEKNGVIKKVFVGDEKNFSIQFVNLKELYIKNIYSVPEKDTRRNQNSILDDPKIANLLSQADKLMGARLTIAQKQDIANWRDIYNMPVELIIEAFNYSINVKEINSLSYIEAIVRNWSEKNIRTMEDVEKSYIEYDEKYYRFMKIKNRIGIGFKPYTKVDFDIVNDWFEKYNFDIDVVYAACDKCINISNPNLGYVNRILMNWQEKGIKNLEDIKTKDVKPKSSVQKTKFHNFKQLSDDYSEDDLEDLARKKREDFLKTLGE</sequence>
<dbReference type="InterPro" id="IPR053162">
    <property type="entry name" value="DnaD"/>
</dbReference>
<dbReference type="Proteomes" id="UP001519306">
    <property type="component" value="Unassembled WGS sequence"/>
</dbReference>
<dbReference type="Gene3D" id="1.10.10.630">
    <property type="entry name" value="DnaD domain-like"/>
    <property type="match status" value="2"/>
</dbReference>
<name>A0ABS4K9R4_9FIRM</name>
<dbReference type="InterPro" id="IPR034829">
    <property type="entry name" value="DnaD-like_sf"/>
</dbReference>
<accession>A0ABS4K9R4</accession>
<gene>
    <name evidence="3" type="ORF">J2Z71_000024</name>
</gene>
<dbReference type="PANTHER" id="PTHR37293:SF5">
    <property type="entry name" value="DNA REPLICATION PROTEIN"/>
    <property type="match status" value="1"/>
</dbReference>
<organism evidence="3 4">
    <name type="scientific">Peptoniphilus stercorisuis</name>
    <dbReference type="NCBI Taxonomy" id="1436965"/>
    <lineage>
        <taxon>Bacteria</taxon>
        <taxon>Bacillati</taxon>
        <taxon>Bacillota</taxon>
        <taxon>Tissierellia</taxon>
        <taxon>Tissierellales</taxon>
        <taxon>Peptoniphilaceae</taxon>
        <taxon>Peptoniphilus</taxon>
    </lineage>
</organism>
<evidence type="ECO:0000256" key="1">
    <source>
        <dbReference type="ARBA" id="ARBA00093462"/>
    </source>
</evidence>
<proteinExistence type="inferred from homology"/>
<feature type="domain" description="DnaB/C C-terminal" evidence="2">
    <location>
        <begin position="135"/>
        <end position="205"/>
    </location>
</feature>